<feature type="compositionally biased region" description="Low complexity" evidence="1">
    <location>
        <begin position="26"/>
        <end position="44"/>
    </location>
</feature>
<evidence type="ECO:0000256" key="1">
    <source>
        <dbReference type="SAM" id="MobiDB-lite"/>
    </source>
</evidence>
<feature type="compositionally biased region" description="Basic and acidic residues" evidence="1">
    <location>
        <begin position="78"/>
        <end position="87"/>
    </location>
</feature>
<feature type="region of interest" description="Disordered" evidence="1">
    <location>
        <begin position="56"/>
        <end position="96"/>
    </location>
</feature>
<sequence length="96" mass="9978">MSSANTSHTGTAAARTSGSSTPTYMAPPSYAPSDASSTKSTSSTIKKHLVSVFNRKLKSSSTSIPTTKSPSGEVGLTTEEKKVRNEARASYFSTLG</sequence>
<dbReference type="EMBL" id="KZ107838">
    <property type="protein sequence ID" value="OSS53607.1"/>
    <property type="molecule type" value="Genomic_DNA"/>
</dbReference>
<evidence type="ECO:0000313" key="2">
    <source>
        <dbReference type="EMBL" id="OSS53607.1"/>
    </source>
</evidence>
<proteinExistence type="predicted"/>
<feature type="compositionally biased region" description="Low complexity" evidence="1">
    <location>
        <begin position="59"/>
        <end position="71"/>
    </location>
</feature>
<feature type="compositionally biased region" description="Polar residues" evidence="1">
    <location>
        <begin position="1"/>
        <end position="23"/>
    </location>
</feature>
<dbReference type="Proteomes" id="UP000193240">
    <property type="component" value="Unassembled WGS sequence"/>
</dbReference>
<gene>
    <name evidence="2" type="ORF">B5807_01581</name>
</gene>
<keyword evidence="3" id="KW-1185">Reference proteome</keyword>
<protein>
    <submittedName>
        <fullName evidence="2">Uncharacterized protein</fullName>
    </submittedName>
</protein>
<dbReference type="AlphaFoldDB" id="A0A1Y2MDQ4"/>
<organism evidence="2 3">
    <name type="scientific">Epicoccum nigrum</name>
    <name type="common">Soil fungus</name>
    <name type="synonym">Epicoccum purpurascens</name>
    <dbReference type="NCBI Taxonomy" id="105696"/>
    <lineage>
        <taxon>Eukaryota</taxon>
        <taxon>Fungi</taxon>
        <taxon>Dikarya</taxon>
        <taxon>Ascomycota</taxon>
        <taxon>Pezizomycotina</taxon>
        <taxon>Dothideomycetes</taxon>
        <taxon>Pleosporomycetidae</taxon>
        <taxon>Pleosporales</taxon>
        <taxon>Pleosporineae</taxon>
        <taxon>Didymellaceae</taxon>
        <taxon>Epicoccum</taxon>
    </lineage>
</organism>
<feature type="region of interest" description="Disordered" evidence="1">
    <location>
        <begin position="1"/>
        <end position="44"/>
    </location>
</feature>
<evidence type="ECO:0000313" key="3">
    <source>
        <dbReference type="Proteomes" id="UP000193240"/>
    </source>
</evidence>
<dbReference type="InParanoid" id="A0A1Y2MDQ4"/>
<accession>A0A1Y2MDQ4</accession>
<name>A0A1Y2MDQ4_EPING</name>
<reference evidence="2 3" key="1">
    <citation type="journal article" date="2017" name="Genome Announc.">
        <title>Genome sequence of the saprophytic ascomycete Epicoccum nigrum ICMP 19927 strain isolated from New Zealand.</title>
        <authorList>
            <person name="Fokin M."/>
            <person name="Fleetwood D."/>
            <person name="Weir B.S."/>
            <person name="Villas-Boas S.G."/>
        </authorList>
    </citation>
    <scope>NUCLEOTIDE SEQUENCE [LARGE SCALE GENOMIC DNA]</scope>
    <source>
        <strain evidence="2 3">ICMP 19927</strain>
    </source>
</reference>